<comment type="caution">
    <text evidence="7">The sequence shown here is derived from an EMBL/GenBank/DDBJ whole genome shotgun (WGS) entry which is preliminary data.</text>
</comment>
<dbReference type="RefSeq" id="WP_241730689.1">
    <property type="nucleotide sequence ID" value="NZ_BAAAQG010000009.1"/>
</dbReference>
<sequence>MTTPQFNPGHDMRHETFGEILLERSTDDHPGLLFEDSSWTWREFVAESAVRAAILADWSVRHADAYAGRPERFRHLHVGVLLENVPEYLFLLSGASMAGVTIIGINPTRRGAELASDIRGVDCDVIVTDAHGAGLLDGLALADGTGGVVAVHEVDSTGWQDLLAAHAGAEPRLHDAARDPHTLLALLFTSGSTGAPKAVMCSTGRLAMLGTINYRNLVRDDVAYSAMPMFHGNAMFAAFAPAAFVGCTFAMRRKFSASGFLPDVLRFGATYVNYVGRSLSYILAQPERPEEKQTRLRTVFGTEASSHDRAEFARRFGVEPGESYGSSEGGVVIGRTSDTPPDALGVAGAYMDVAILDEDGRECPRAEFDADGGLANADEAIGEICNLTGAAMFEGYYRNPEATAERNIGEVYHSGDLGYRDADGLFYFAGRSGDKIRVDSENFSAGPVERILDRFPGVLVVAVYPVPDPRTGDQVMAAIQLEPGVAFDPAAFSEFCRTQPDMGTKWAPRFVRIMETMPVTATRKIAKPDLRRQSWTGPGEVYVRGGAALVGGDDDDEFRPLTSVVRDSVLEQYSLHGRQPTGV</sequence>
<feature type="domain" description="AMP-dependent synthetase/ligase" evidence="5">
    <location>
        <begin position="26"/>
        <end position="397"/>
    </location>
</feature>
<evidence type="ECO:0000313" key="8">
    <source>
        <dbReference type="Proteomes" id="UP001500383"/>
    </source>
</evidence>
<dbReference type="PANTHER" id="PTHR43107:SF15">
    <property type="entry name" value="FATTY ACID TRANSPORT PROTEIN 3, ISOFORM A"/>
    <property type="match status" value="1"/>
</dbReference>
<comment type="similarity">
    <text evidence="1">Belongs to the ATP-dependent AMP-binding enzyme family.</text>
</comment>
<dbReference type="InterPro" id="IPR020845">
    <property type="entry name" value="AMP-binding_CS"/>
</dbReference>
<dbReference type="Proteomes" id="UP001500383">
    <property type="component" value="Unassembled WGS sequence"/>
</dbReference>
<dbReference type="InterPro" id="IPR025110">
    <property type="entry name" value="AMP-bd_C"/>
</dbReference>
<dbReference type="InterPro" id="IPR000873">
    <property type="entry name" value="AMP-dep_synth/lig_dom"/>
</dbReference>
<keyword evidence="2 7" id="KW-0436">Ligase</keyword>
<dbReference type="GO" id="GO:0016874">
    <property type="term" value="F:ligase activity"/>
    <property type="evidence" value="ECO:0007669"/>
    <property type="project" value="UniProtKB-KW"/>
</dbReference>
<dbReference type="SUPFAM" id="SSF56801">
    <property type="entry name" value="Acetyl-CoA synthetase-like"/>
    <property type="match status" value="1"/>
</dbReference>
<evidence type="ECO:0000256" key="4">
    <source>
        <dbReference type="ARBA" id="ARBA00022840"/>
    </source>
</evidence>
<dbReference type="InterPro" id="IPR042099">
    <property type="entry name" value="ANL_N_sf"/>
</dbReference>
<dbReference type="Pfam" id="PF00501">
    <property type="entry name" value="AMP-binding"/>
    <property type="match status" value="1"/>
</dbReference>
<keyword evidence="8" id="KW-1185">Reference proteome</keyword>
<reference evidence="8" key="1">
    <citation type="journal article" date="2019" name="Int. J. Syst. Evol. Microbiol.">
        <title>The Global Catalogue of Microorganisms (GCM) 10K type strain sequencing project: providing services to taxonomists for standard genome sequencing and annotation.</title>
        <authorList>
            <consortium name="The Broad Institute Genomics Platform"/>
            <consortium name="The Broad Institute Genome Sequencing Center for Infectious Disease"/>
            <person name="Wu L."/>
            <person name="Ma J."/>
        </authorList>
    </citation>
    <scope>NUCLEOTIDE SEQUENCE [LARGE SCALE GENOMIC DNA]</scope>
    <source>
        <strain evidence="8">JCM 16002</strain>
    </source>
</reference>
<name>A0ABP4USP2_9ACTN</name>
<evidence type="ECO:0000256" key="1">
    <source>
        <dbReference type="ARBA" id="ARBA00006432"/>
    </source>
</evidence>
<dbReference type="PANTHER" id="PTHR43107">
    <property type="entry name" value="LONG-CHAIN FATTY ACID TRANSPORT PROTEIN"/>
    <property type="match status" value="1"/>
</dbReference>
<dbReference type="Gene3D" id="3.40.50.12780">
    <property type="entry name" value="N-terminal domain of ligase-like"/>
    <property type="match status" value="1"/>
</dbReference>
<dbReference type="InterPro" id="IPR045851">
    <property type="entry name" value="AMP-bd_C_sf"/>
</dbReference>
<organism evidence="7 8">
    <name type="scientific">Dietzia cercidiphylli</name>
    <dbReference type="NCBI Taxonomy" id="498199"/>
    <lineage>
        <taxon>Bacteria</taxon>
        <taxon>Bacillati</taxon>
        <taxon>Actinomycetota</taxon>
        <taxon>Actinomycetes</taxon>
        <taxon>Mycobacteriales</taxon>
        <taxon>Dietziaceae</taxon>
        <taxon>Dietzia</taxon>
    </lineage>
</organism>
<dbReference type="PROSITE" id="PS00455">
    <property type="entry name" value="AMP_BINDING"/>
    <property type="match status" value="1"/>
</dbReference>
<dbReference type="Pfam" id="PF13193">
    <property type="entry name" value="AMP-binding_C"/>
    <property type="match status" value="1"/>
</dbReference>
<keyword evidence="4" id="KW-0067">ATP-binding</keyword>
<evidence type="ECO:0000259" key="6">
    <source>
        <dbReference type="Pfam" id="PF13193"/>
    </source>
</evidence>
<evidence type="ECO:0000256" key="2">
    <source>
        <dbReference type="ARBA" id="ARBA00022598"/>
    </source>
</evidence>
<gene>
    <name evidence="7" type="ORF">GCM10009831_20530</name>
</gene>
<keyword evidence="3" id="KW-0547">Nucleotide-binding</keyword>
<protein>
    <submittedName>
        <fullName evidence="7">Long-chain-fatty-acid--CoA ligase</fullName>
    </submittedName>
</protein>
<evidence type="ECO:0000256" key="3">
    <source>
        <dbReference type="ARBA" id="ARBA00022741"/>
    </source>
</evidence>
<dbReference type="Gene3D" id="3.30.300.30">
    <property type="match status" value="1"/>
</dbReference>
<feature type="domain" description="AMP-binding enzyme C-terminal" evidence="6">
    <location>
        <begin position="448"/>
        <end position="524"/>
    </location>
</feature>
<dbReference type="EMBL" id="BAAAQG010000009">
    <property type="protein sequence ID" value="GAA1710845.1"/>
    <property type="molecule type" value="Genomic_DNA"/>
</dbReference>
<proteinExistence type="inferred from homology"/>
<evidence type="ECO:0000259" key="5">
    <source>
        <dbReference type="Pfam" id="PF00501"/>
    </source>
</evidence>
<evidence type="ECO:0000313" key="7">
    <source>
        <dbReference type="EMBL" id="GAA1710845.1"/>
    </source>
</evidence>
<accession>A0ABP4USP2</accession>